<organism evidence="1 2">
    <name type="scientific">Sphingomonas qilianensis</name>
    <dbReference type="NCBI Taxonomy" id="1736690"/>
    <lineage>
        <taxon>Bacteria</taxon>
        <taxon>Pseudomonadati</taxon>
        <taxon>Pseudomonadota</taxon>
        <taxon>Alphaproteobacteria</taxon>
        <taxon>Sphingomonadales</taxon>
        <taxon>Sphingomonadaceae</taxon>
        <taxon>Sphingomonas</taxon>
    </lineage>
</organism>
<accession>A0ABU9XPC7</accession>
<gene>
    <name evidence="1" type="ORF">ABC969_04520</name>
</gene>
<comment type="caution">
    <text evidence="1">The sequence shown here is derived from an EMBL/GenBank/DDBJ whole genome shotgun (WGS) entry which is preliminary data.</text>
</comment>
<sequence length="56" mass="6140">MSKDFDLPRRQAQSGDIAVAAPRPCDQVSGALHRAYDNGRGMPDDFLRLLAKLNAL</sequence>
<dbReference type="Proteomes" id="UP001404104">
    <property type="component" value="Unassembled WGS sequence"/>
</dbReference>
<evidence type="ECO:0000313" key="1">
    <source>
        <dbReference type="EMBL" id="MEN2785682.1"/>
    </source>
</evidence>
<evidence type="ECO:0000313" key="2">
    <source>
        <dbReference type="Proteomes" id="UP001404104"/>
    </source>
</evidence>
<dbReference type="RefSeq" id="WP_345863256.1">
    <property type="nucleotide sequence ID" value="NZ_JBDIMF010000001.1"/>
</dbReference>
<name>A0ABU9XPC7_9SPHN</name>
<keyword evidence="2" id="KW-1185">Reference proteome</keyword>
<evidence type="ECO:0008006" key="3">
    <source>
        <dbReference type="Google" id="ProtNLM"/>
    </source>
</evidence>
<dbReference type="EMBL" id="JBDIMF010000001">
    <property type="protein sequence ID" value="MEN2785682.1"/>
    <property type="molecule type" value="Genomic_DNA"/>
</dbReference>
<reference evidence="1 2" key="1">
    <citation type="submission" date="2024-05" db="EMBL/GenBank/DDBJ databases">
        <authorList>
            <person name="Liu Q."/>
            <person name="Xin Y.-H."/>
        </authorList>
    </citation>
    <scope>NUCLEOTIDE SEQUENCE [LARGE SCALE GENOMIC DNA]</scope>
    <source>
        <strain evidence="1 2">CGMCC 1.15349</strain>
    </source>
</reference>
<proteinExistence type="predicted"/>
<protein>
    <recommendedName>
        <fullName evidence="3">Anti-sigma factor NepR domain-containing protein</fullName>
    </recommendedName>
</protein>